<dbReference type="AlphaFoldDB" id="A0AA96WPU9"/>
<dbReference type="EMBL" id="CP130144">
    <property type="protein sequence ID" value="WNZ43791.1"/>
    <property type="molecule type" value="Genomic_DNA"/>
</dbReference>
<gene>
    <name evidence="2" type="ORF">Q2T42_18280</name>
</gene>
<accession>A0AA96WPU9</accession>
<proteinExistence type="predicted"/>
<reference evidence="2" key="2">
    <citation type="submission" date="2023-07" db="EMBL/GenBank/DDBJ databases">
        <authorList>
            <person name="Bai X.-H."/>
            <person name="Wang H.-H."/>
            <person name="Wang J."/>
            <person name="Ma M.-Y."/>
            <person name="Hu H.-H."/>
            <person name="Song Z.-L."/>
            <person name="Ma H.-G."/>
            <person name="Fan Y."/>
            <person name="Du C.-Y."/>
            <person name="Xu J.-C."/>
        </authorList>
    </citation>
    <scope>NUCLEOTIDE SEQUENCE</scope>
    <source>
        <strain evidence="2">CZ1</strain>
    </source>
</reference>
<dbReference type="GO" id="GO:0016758">
    <property type="term" value="F:hexosyltransferase activity"/>
    <property type="evidence" value="ECO:0007669"/>
    <property type="project" value="InterPro"/>
</dbReference>
<dbReference type="Pfam" id="PF04101">
    <property type="entry name" value="Glyco_tran_28_C"/>
    <property type="match status" value="1"/>
</dbReference>
<dbReference type="InterPro" id="IPR007235">
    <property type="entry name" value="Glyco_trans_28_C"/>
</dbReference>
<dbReference type="SUPFAM" id="SSF53756">
    <property type="entry name" value="UDP-Glycosyltransferase/glycogen phosphorylase"/>
    <property type="match status" value="1"/>
</dbReference>
<dbReference type="RefSeq" id="WP_316425968.1">
    <property type="nucleotide sequence ID" value="NZ_CP130144.1"/>
</dbReference>
<organism evidence="2">
    <name type="scientific">Leptolyngbya boryana CZ1</name>
    <dbReference type="NCBI Taxonomy" id="3060204"/>
    <lineage>
        <taxon>Bacteria</taxon>
        <taxon>Bacillati</taxon>
        <taxon>Cyanobacteriota</taxon>
        <taxon>Cyanophyceae</taxon>
        <taxon>Leptolyngbyales</taxon>
        <taxon>Leptolyngbyaceae</taxon>
        <taxon>Leptolyngbya group</taxon>
        <taxon>Leptolyngbya</taxon>
    </lineage>
</organism>
<sequence length="398" mass="44654">MRLLVYSHDTFGLGNIRRMLIICESLLQTIPNLSILLLSGSPMMQGFRIPKNLDYIKLPCLNRGTTGKLSTKFLGMDADEVIKLRSKLICSAAVSFKPDMVLVDKKPYGIQNELMPTLNYLKTIQPETKWVLLLRDILDAPEVTIAEWQKSGFHQTVEVFYDRLLIVGTPEVFDFCKAYQLPSNIAYKTRYCGYLGRPQGLKTVSEVRQELKLNDDPLVVVTPGGGEDGYPIVDAFLKGLPAEFKSLVICGPEMPTQQRQALYQTAATLPKVEMREFSDDLMSYLAAADVVVSMGGYNTVCEVLSAGKRAVIVPRIKPSQEQIMRTTCMAKFGFFSMVEPDHLTPEKLSQAIQDQMKRATQPLPTIDFNGLSRIAHHLSSLMKEPPRDPVEWKVCAVR</sequence>
<protein>
    <submittedName>
        <fullName evidence="2">Glycosyltransferase</fullName>
    </submittedName>
</protein>
<name>A0AA96WPU9_LEPBY</name>
<dbReference type="PANTHER" id="PTHR21015">
    <property type="entry name" value="UDP-N-ACETYLGLUCOSAMINE--N-ACETYLMURAMYL-(PENTAPEPTIDE) PYROPHOSPHORYL-UNDECAPRENOL N-ACETYLGLUCOSAMINE TRANSFERASE 1"/>
    <property type="match status" value="1"/>
</dbReference>
<dbReference type="Gene3D" id="3.40.50.2000">
    <property type="entry name" value="Glycogen Phosphorylase B"/>
    <property type="match status" value="1"/>
</dbReference>
<dbReference type="PANTHER" id="PTHR21015:SF28">
    <property type="entry name" value="SLL1722 PROTEIN"/>
    <property type="match status" value="1"/>
</dbReference>
<feature type="domain" description="Glycosyl transferase family 28 C-terminal" evidence="1">
    <location>
        <begin position="243"/>
        <end position="365"/>
    </location>
</feature>
<evidence type="ECO:0000313" key="2">
    <source>
        <dbReference type="EMBL" id="WNZ43791.1"/>
    </source>
</evidence>
<evidence type="ECO:0000259" key="1">
    <source>
        <dbReference type="Pfam" id="PF04101"/>
    </source>
</evidence>
<reference evidence="2" key="1">
    <citation type="journal article" date="2023" name="Plants (Basel)">
        <title>Genomic Analysis of Leptolyngbya boryana CZ1 Reveals Efficient Carbon Fixation Modules.</title>
        <authorList>
            <person name="Bai X."/>
            <person name="Wang H."/>
            <person name="Cheng W."/>
            <person name="Wang J."/>
            <person name="Ma M."/>
            <person name="Hu H."/>
            <person name="Song Z."/>
            <person name="Ma H."/>
            <person name="Fan Y."/>
            <person name="Du C."/>
            <person name="Xu J."/>
        </authorList>
    </citation>
    <scope>NUCLEOTIDE SEQUENCE</scope>
    <source>
        <strain evidence="2">CZ1</strain>
    </source>
</reference>